<dbReference type="InterPro" id="IPR029035">
    <property type="entry name" value="DHS-like_NAD/FAD-binding_dom"/>
</dbReference>
<evidence type="ECO:0000259" key="15">
    <source>
        <dbReference type="Pfam" id="PF02776"/>
    </source>
</evidence>
<dbReference type="GO" id="GO:0030976">
    <property type="term" value="F:thiamine pyrophosphate binding"/>
    <property type="evidence" value="ECO:0007669"/>
    <property type="project" value="InterPro"/>
</dbReference>
<dbReference type="GO" id="GO:0000287">
    <property type="term" value="F:magnesium ion binding"/>
    <property type="evidence" value="ECO:0007669"/>
    <property type="project" value="InterPro"/>
</dbReference>
<dbReference type="InterPro" id="IPR029061">
    <property type="entry name" value="THDP-binding"/>
</dbReference>
<dbReference type="OrthoDB" id="3970464at2759"/>
<keyword evidence="9 12" id="KW-0786">Thiamine pyrophosphate</keyword>
<feature type="binding site" evidence="11">
    <location>
        <position position="461"/>
    </location>
    <ligand>
        <name>Mg(2+)</name>
        <dbReference type="ChEBI" id="CHEBI:18420"/>
    </ligand>
</feature>
<evidence type="ECO:0000256" key="5">
    <source>
        <dbReference type="ARBA" id="ARBA00014422"/>
    </source>
</evidence>
<keyword evidence="8 11" id="KW-0460">Magnesium</keyword>
<dbReference type="EC" id="4.1.1.1" evidence="4"/>
<feature type="binding site" evidence="11">
    <location>
        <position position="488"/>
    </location>
    <ligand>
        <name>Mg(2+)</name>
        <dbReference type="ChEBI" id="CHEBI:18420"/>
    </ligand>
</feature>
<dbReference type="Pfam" id="PF02775">
    <property type="entry name" value="TPP_enzyme_C"/>
    <property type="match status" value="1"/>
</dbReference>
<keyword evidence="10" id="KW-0456">Lyase</keyword>
<comment type="cofactor">
    <cofactor evidence="2">
        <name>thiamine diphosphate</name>
        <dbReference type="ChEBI" id="CHEBI:58937"/>
    </cofactor>
</comment>
<comment type="caution">
    <text evidence="16">The sequence shown here is derived from an EMBL/GenBank/DDBJ whole genome shotgun (WGS) entry which is preliminary data.</text>
</comment>
<evidence type="ECO:0000256" key="10">
    <source>
        <dbReference type="ARBA" id="ARBA00023239"/>
    </source>
</evidence>
<evidence type="ECO:0000259" key="13">
    <source>
        <dbReference type="Pfam" id="PF00205"/>
    </source>
</evidence>
<dbReference type="STRING" id="708197.A0A166TE08"/>
<evidence type="ECO:0000256" key="1">
    <source>
        <dbReference type="ARBA" id="ARBA00001041"/>
    </source>
</evidence>
<dbReference type="Gene3D" id="3.40.50.1220">
    <property type="entry name" value="TPP-binding domain"/>
    <property type="match status" value="1"/>
</dbReference>
<accession>A0A166TE08</accession>
<dbReference type="GO" id="GO:0000949">
    <property type="term" value="P:aromatic amino acid family catabolic process to alcohol via Ehrlich pathway"/>
    <property type="evidence" value="ECO:0007669"/>
    <property type="project" value="TreeGrafter"/>
</dbReference>
<evidence type="ECO:0000256" key="3">
    <source>
        <dbReference type="ARBA" id="ARBA00007812"/>
    </source>
</evidence>
<organism evidence="16 17">
    <name type="scientific">Colletotrichum tofieldiae</name>
    <dbReference type="NCBI Taxonomy" id="708197"/>
    <lineage>
        <taxon>Eukaryota</taxon>
        <taxon>Fungi</taxon>
        <taxon>Dikarya</taxon>
        <taxon>Ascomycota</taxon>
        <taxon>Pezizomycotina</taxon>
        <taxon>Sordariomycetes</taxon>
        <taxon>Hypocreomycetidae</taxon>
        <taxon>Glomerellales</taxon>
        <taxon>Glomerellaceae</taxon>
        <taxon>Colletotrichum</taxon>
        <taxon>Colletotrichum spaethianum species complex</taxon>
    </lineage>
</organism>
<sequence length="586" mass="64355">MSQPHDDSPSTVKLAEYLFTRLHQLGIGAIHGVPGDFNLHLLDYVKPAGLLWVGNTNELNAGYAADGYARIKGIGALITTSGVGELSAINAIAGAYAERAAVIHIVGTPARALQDARIMLHHGFNDGEYRRFAQMHAHVTVAQADLRHALSAPDQIDEVLEQCLIESRPVYIQLPQDLVSVPVPADKLQFPIRVPDHGVTLATQAAVAAVLYKIRKAKQPMILVDGEARPLGIVDEIHQLVKTTGWPTWTSAFGKSLVDETLPNVHGVYSGKFAKQAARTFVEGADLVLCFGPHFSSTNTSAFSSIPKTDVSVLFYDKQVKVADQFFRDVVAKSVVISLLQELDVSRPYQYVPYPDLPRDYKIKFSQVSGEEKISHSKFWHLAANIIRPGDVILGETGTSGHGCRALPLPAHTRLFIPATWLSIGYMLPAAQGAALAQRELIRSDQYHNIGDARTILFIGDGSFQMTVQEISTIIRHNLDVIIFLINNDGYTIERCIHGLQQSYNDVAPWHYLQAPTFFGGNAETYVRSAKTWGALEAVFNEDMLLKGEGLRMVEIFMDRDDVPEGALADLLESEKGRTSAISQQS</sequence>
<feature type="domain" description="Thiamine pyrophosphate enzyme N-terminal TPP-binding" evidence="15">
    <location>
        <begin position="13"/>
        <end position="124"/>
    </location>
</feature>
<keyword evidence="7" id="KW-0210">Decarboxylase</keyword>
<dbReference type="GO" id="GO:0004737">
    <property type="term" value="F:pyruvate decarboxylase activity"/>
    <property type="evidence" value="ECO:0007669"/>
    <property type="project" value="UniProtKB-EC"/>
</dbReference>
<dbReference type="SUPFAM" id="SSF52467">
    <property type="entry name" value="DHS-like NAD/FAD-binding domain"/>
    <property type="match status" value="1"/>
</dbReference>
<dbReference type="CDD" id="cd02005">
    <property type="entry name" value="TPP_PDC_IPDC"/>
    <property type="match status" value="1"/>
</dbReference>
<evidence type="ECO:0000256" key="8">
    <source>
        <dbReference type="ARBA" id="ARBA00022842"/>
    </source>
</evidence>
<dbReference type="InterPro" id="IPR012000">
    <property type="entry name" value="Thiamin_PyroP_enz_cen_dom"/>
</dbReference>
<evidence type="ECO:0000256" key="9">
    <source>
        <dbReference type="ARBA" id="ARBA00023052"/>
    </source>
</evidence>
<keyword evidence="16" id="KW-0670">Pyruvate</keyword>
<feature type="domain" description="Thiamine pyrophosphate enzyme central" evidence="13">
    <location>
        <begin position="208"/>
        <end position="304"/>
    </location>
</feature>
<dbReference type="PANTHER" id="PTHR43452:SF11">
    <property type="entry name" value="PYRUVATE DECARBOXYLASE"/>
    <property type="match status" value="1"/>
</dbReference>
<gene>
    <name evidence="16" type="ORF">CT0861_01247</name>
</gene>
<evidence type="ECO:0000313" key="17">
    <source>
        <dbReference type="Proteomes" id="UP000076552"/>
    </source>
</evidence>
<evidence type="ECO:0000256" key="4">
    <source>
        <dbReference type="ARBA" id="ARBA00013202"/>
    </source>
</evidence>
<dbReference type="PIRSF" id="PIRSF036565">
    <property type="entry name" value="Pyruvt_ip_decrb"/>
    <property type="match status" value="1"/>
</dbReference>
<dbReference type="InterPro" id="IPR011766">
    <property type="entry name" value="TPP_enzyme_TPP-bd"/>
</dbReference>
<dbReference type="InterPro" id="IPR012110">
    <property type="entry name" value="PDC/IPDC-like"/>
</dbReference>
<keyword evidence="6 11" id="KW-0479">Metal-binding</keyword>
<dbReference type="Pfam" id="PF02776">
    <property type="entry name" value="TPP_enzyme_N"/>
    <property type="match status" value="1"/>
</dbReference>
<comment type="cofactor">
    <cofactor evidence="11">
        <name>Mg(2+)</name>
        <dbReference type="ChEBI" id="CHEBI:18420"/>
    </cofactor>
    <text evidence="11">Binds 1 Mg(2+) per subunit.</text>
</comment>
<dbReference type="PANTHER" id="PTHR43452">
    <property type="entry name" value="PYRUVATE DECARBOXYLASE"/>
    <property type="match status" value="1"/>
</dbReference>
<name>A0A166TE08_9PEZI</name>
<keyword evidence="17" id="KW-1185">Reference proteome</keyword>
<dbReference type="Gene3D" id="3.40.50.970">
    <property type="match status" value="2"/>
</dbReference>
<dbReference type="InterPro" id="IPR047214">
    <property type="entry name" value="TPP_PDC_IPDC"/>
</dbReference>
<dbReference type="FunFam" id="3.40.50.970:FF:000019">
    <property type="entry name" value="Pyruvate decarboxylase isozyme"/>
    <property type="match status" value="1"/>
</dbReference>
<dbReference type="Pfam" id="PF00205">
    <property type="entry name" value="TPP_enzyme_M"/>
    <property type="match status" value="1"/>
</dbReference>
<dbReference type="InterPro" id="IPR012001">
    <property type="entry name" value="Thiamin_PyroP_enz_TPP-bd_dom"/>
</dbReference>
<evidence type="ECO:0000256" key="6">
    <source>
        <dbReference type="ARBA" id="ARBA00022723"/>
    </source>
</evidence>
<comment type="catalytic activity">
    <reaction evidence="1">
        <text>a 2-oxocarboxylate + H(+) = an aldehyde + CO2</text>
        <dbReference type="Rhea" id="RHEA:11628"/>
        <dbReference type="ChEBI" id="CHEBI:15378"/>
        <dbReference type="ChEBI" id="CHEBI:16526"/>
        <dbReference type="ChEBI" id="CHEBI:17478"/>
        <dbReference type="ChEBI" id="CHEBI:35179"/>
        <dbReference type="EC" id="4.1.1.1"/>
    </reaction>
</comment>
<dbReference type="EMBL" id="LFIV01000064">
    <property type="protein sequence ID" value="KZL71951.1"/>
    <property type="molecule type" value="Genomic_DNA"/>
</dbReference>
<feature type="binding site" evidence="11">
    <location>
        <position position="490"/>
    </location>
    <ligand>
        <name>Mg(2+)</name>
        <dbReference type="ChEBI" id="CHEBI:18420"/>
    </ligand>
</feature>
<evidence type="ECO:0000256" key="12">
    <source>
        <dbReference type="RuleBase" id="RU362132"/>
    </source>
</evidence>
<dbReference type="AlphaFoldDB" id="A0A166TE08"/>
<dbReference type="SUPFAM" id="SSF52518">
    <property type="entry name" value="Thiamin diphosphate-binding fold (THDP-binding)"/>
    <property type="match status" value="2"/>
</dbReference>
<dbReference type="InterPro" id="IPR047213">
    <property type="entry name" value="TPP_PYR_PDC_IPDC-like"/>
</dbReference>
<evidence type="ECO:0000313" key="16">
    <source>
        <dbReference type="EMBL" id="KZL71951.1"/>
    </source>
</evidence>
<reference evidence="16 17" key="1">
    <citation type="submission" date="2015-06" db="EMBL/GenBank/DDBJ databases">
        <title>Survival trade-offs in plant roots during colonization by closely related pathogenic and mutualistic fungi.</title>
        <authorList>
            <person name="Hacquard S."/>
            <person name="Kracher B."/>
            <person name="Hiruma K."/>
            <person name="Weinman A."/>
            <person name="Muench P."/>
            <person name="Garrido Oter R."/>
            <person name="Ver Loren van Themaat E."/>
            <person name="Dallerey J.-F."/>
            <person name="Damm U."/>
            <person name="Henrissat B."/>
            <person name="Lespinet O."/>
            <person name="Thon M."/>
            <person name="Kemen E."/>
            <person name="McHardy A.C."/>
            <person name="Schulze-Lefert P."/>
            <person name="O'Connell R.J."/>
        </authorList>
    </citation>
    <scope>NUCLEOTIDE SEQUENCE [LARGE SCALE GENOMIC DNA]</scope>
    <source>
        <strain evidence="16 17">0861</strain>
    </source>
</reference>
<dbReference type="FunFam" id="3.40.50.970:FF:000024">
    <property type="entry name" value="Pyruvate decarboxylase isozyme"/>
    <property type="match status" value="1"/>
</dbReference>
<dbReference type="Proteomes" id="UP000076552">
    <property type="component" value="Unassembled WGS sequence"/>
</dbReference>
<dbReference type="CDD" id="cd07038">
    <property type="entry name" value="TPP_PYR_PDC_IPDC_like"/>
    <property type="match status" value="1"/>
</dbReference>
<feature type="domain" description="Thiamine pyrophosphate enzyme TPP-binding" evidence="14">
    <location>
        <begin position="405"/>
        <end position="526"/>
    </location>
</feature>
<protein>
    <recommendedName>
        <fullName evidence="5">Pyruvate decarboxylase</fullName>
        <ecNumber evidence="4">4.1.1.1</ecNumber>
    </recommendedName>
</protein>
<evidence type="ECO:0000256" key="11">
    <source>
        <dbReference type="PIRSR" id="PIRSR036565-2"/>
    </source>
</evidence>
<proteinExistence type="inferred from homology"/>
<evidence type="ECO:0000256" key="7">
    <source>
        <dbReference type="ARBA" id="ARBA00022793"/>
    </source>
</evidence>
<evidence type="ECO:0000256" key="2">
    <source>
        <dbReference type="ARBA" id="ARBA00001964"/>
    </source>
</evidence>
<comment type="similarity">
    <text evidence="3 12">Belongs to the TPP enzyme family.</text>
</comment>
<dbReference type="GO" id="GO:0005829">
    <property type="term" value="C:cytosol"/>
    <property type="evidence" value="ECO:0007669"/>
    <property type="project" value="TreeGrafter"/>
</dbReference>
<dbReference type="GO" id="GO:0005634">
    <property type="term" value="C:nucleus"/>
    <property type="evidence" value="ECO:0007669"/>
    <property type="project" value="TreeGrafter"/>
</dbReference>
<evidence type="ECO:0000259" key="14">
    <source>
        <dbReference type="Pfam" id="PF02775"/>
    </source>
</evidence>